<evidence type="ECO:0000256" key="6">
    <source>
        <dbReference type="SAM" id="Phobius"/>
    </source>
</evidence>
<gene>
    <name evidence="7" type="ORF">A2Z42_01520</name>
</gene>
<feature type="transmembrane region" description="Helical" evidence="6">
    <location>
        <begin position="293"/>
        <end position="318"/>
    </location>
</feature>
<keyword evidence="3 6" id="KW-0812">Transmembrane</keyword>
<evidence type="ECO:0000313" key="8">
    <source>
        <dbReference type="Proteomes" id="UP000176645"/>
    </source>
</evidence>
<dbReference type="InterPro" id="IPR002797">
    <property type="entry name" value="Polysacc_synth"/>
</dbReference>
<name>A0A1G1WHW0_9BACT</name>
<dbReference type="InterPro" id="IPR050833">
    <property type="entry name" value="Poly_Biosynth_Transport"/>
</dbReference>
<evidence type="ECO:0000256" key="5">
    <source>
        <dbReference type="ARBA" id="ARBA00023136"/>
    </source>
</evidence>
<evidence type="ECO:0000313" key="7">
    <source>
        <dbReference type="EMBL" id="OGY27283.1"/>
    </source>
</evidence>
<feature type="transmembrane region" description="Helical" evidence="6">
    <location>
        <begin position="12"/>
        <end position="34"/>
    </location>
</feature>
<keyword evidence="5 6" id="KW-0472">Membrane</keyword>
<feature type="transmembrane region" description="Helical" evidence="6">
    <location>
        <begin position="142"/>
        <end position="165"/>
    </location>
</feature>
<dbReference type="EMBL" id="MHCU01000042">
    <property type="protein sequence ID" value="OGY27283.1"/>
    <property type="molecule type" value="Genomic_DNA"/>
</dbReference>
<keyword evidence="4 6" id="KW-1133">Transmembrane helix</keyword>
<evidence type="ECO:0000256" key="1">
    <source>
        <dbReference type="ARBA" id="ARBA00004651"/>
    </source>
</evidence>
<accession>A0A1G1WHW0</accession>
<dbReference type="Pfam" id="PF01943">
    <property type="entry name" value="Polysacc_synt"/>
    <property type="match status" value="1"/>
</dbReference>
<sequence>MKTFTKNTATTFIAQVVILIIGIATSIIIARVLGPEGKGLYSLAILLPTLMATLTNFGISPATVYLTASGSYDRKQIFGNNILFSLVIGTISLMIGLVVVLFLKETLLPGLPMTLALVGMLILPLTLLVENLQKIFIGMQKILTANVLSIIYFSLSFVFILIALFGFRSDVLGVLIASILSLLVATIMVVLWLNRTLRGVRFSLNFPYIKSTLSYGLKAHLGNILGFLNLRADMFLVNFFINPTAVGFYSISVNIAEKLWLISKASSTVLFPKVAAEKNEQKRKEFTPIISRTMFLITVGGALILFFIVEKIIVLLYSPQFFSSVRPLQILLPGIAVGGADSILAHDIAGRGKPLVNSYISIIALIVNIILNIIWIPKFGIEGAAWASTISYGLTFVGRVLIYSRISGNSFGVILLPQRSDVALYKKLWGLTIRKLRGR</sequence>
<dbReference type="AlphaFoldDB" id="A0A1G1WHW0"/>
<feature type="transmembrane region" description="Helical" evidence="6">
    <location>
        <begin position="109"/>
        <end position="130"/>
    </location>
</feature>
<organism evidence="7 8">
    <name type="scientific">Candidatus Woykebacteria bacterium RBG_19FT_COMBO_43_10</name>
    <dbReference type="NCBI Taxonomy" id="1802598"/>
    <lineage>
        <taxon>Bacteria</taxon>
        <taxon>Candidatus Woykeibacteriota</taxon>
    </lineage>
</organism>
<feature type="transmembrane region" description="Helical" evidence="6">
    <location>
        <begin position="171"/>
        <end position="193"/>
    </location>
</feature>
<proteinExistence type="predicted"/>
<comment type="subcellular location">
    <subcellularLocation>
        <location evidence="1">Cell membrane</location>
        <topology evidence="1">Multi-pass membrane protein</topology>
    </subcellularLocation>
</comment>
<dbReference type="PANTHER" id="PTHR30250">
    <property type="entry name" value="PST FAMILY PREDICTED COLANIC ACID TRANSPORTER"/>
    <property type="match status" value="1"/>
</dbReference>
<dbReference type="GO" id="GO:0005886">
    <property type="term" value="C:plasma membrane"/>
    <property type="evidence" value="ECO:0007669"/>
    <property type="project" value="UniProtKB-SubCell"/>
</dbReference>
<comment type="caution">
    <text evidence="7">The sequence shown here is derived from an EMBL/GenBank/DDBJ whole genome shotgun (WGS) entry which is preliminary data.</text>
</comment>
<evidence type="ECO:0000256" key="4">
    <source>
        <dbReference type="ARBA" id="ARBA00022989"/>
    </source>
</evidence>
<feature type="transmembrane region" description="Helical" evidence="6">
    <location>
        <begin position="356"/>
        <end position="377"/>
    </location>
</feature>
<dbReference type="Proteomes" id="UP000176645">
    <property type="component" value="Unassembled WGS sequence"/>
</dbReference>
<keyword evidence="2" id="KW-1003">Cell membrane</keyword>
<evidence type="ECO:0000256" key="3">
    <source>
        <dbReference type="ARBA" id="ARBA00022692"/>
    </source>
</evidence>
<reference evidence="7 8" key="1">
    <citation type="journal article" date="2016" name="Nat. Commun.">
        <title>Thousands of microbial genomes shed light on interconnected biogeochemical processes in an aquifer system.</title>
        <authorList>
            <person name="Anantharaman K."/>
            <person name="Brown C.T."/>
            <person name="Hug L.A."/>
            <person name="Sharon I."/>
            <person name="Castelle C.J."/>
            <person name="Probst A.J."/>
            <person name="Thomas B.C."/>
            <person name="Singh A."/>
            <person name="Wilkins M.J."/>
            <person name="Karaoz U."/>
            <person name="Brodie E.L."/>
            <person name="Williams K.H."/>
            <person name="Hubbard S.S."/>
            <person name="Banfield J.F."/>
        </authorList>
    </citation>
    <scope>NUCLEOTIDE SEQUENCE [LARGE SCALE GENOMIC DNA]</scope>
</reference>
<feature type="transmembrane region" description="Helical" evidence="6">
    <location>
        <begin position="78"/>
        <end position="103"/>
    </location>
</feature>
<evidence type="ECO:0000256" key="2">
    <source>
        <dbReference type="ARBA" id="ARBA00022475"/>
    </source>
</evidence>
<feature type="transmembrane region" description="Helical" evidence="6">
    <location>
        <begin position="383"/>
        <end position="402"/>
    </location>
</feature>
<dbReference type="PANTHER" id="PTHR30250:SF11">
    <property type="entry name" value="O-ANTIGEN TRANSPORTER-RELATED"/>
    <property type="match status" value="1"/>
</dbReference>
<feature type="transmembrane region" description="Helical" evidence="6">
    <location>
        <begin position="40"/>
        <end position="66"/>
    </location>
</feature>
<protein>
    <submittedName>
        <fullName evidence="7">Uncharacterized protein</fullName>
    </submittedName>
</protein>